<feature type="domain" description="RNA polymerase sigma factor 70 region 4 type 2" evidence="6">
    <location>
        <begin position="108"/>
        <end position="157"/>
    </location>
</feature>
<dbReference type="OrthoDB" id="7447094at2"/>
<organism evidence="7 8">
    <name type="scientific">Flavisphingopyxis soli</name>
    <dbReference type="NCBI Taxonomy" id="2601267"/>
    <lineage>
        <taxon>Bacteria</taxon>
        <taxon>Pseudomonadati</taxon>
        <taxon>Pseudomonadota</taxon>
        <taxon>Alphaproteobacteria</taxon>
        <taxon>Sphingomonadales</taxon>
        <taxon>Sphingopyxidaceae</taxon>
        <taxon>Flavisphingopyxis</taxon>
    </lineage>
</organism>
<dbReference type="InterPro" id="IPR014284">
    <property type="entry name" value="RNA_pol_sigma-70_dom"/>
</dbReference>
<name>A0A5C6UAX5_9SPHN</name>
<dbReference type="Pfam" id="PF04542">
    <property type="entry name" value="Sigma70_r2"/>
    <property type="match status" value="1"/>
</dbReference>
<keyword evidence="3" id="KW-0731">Sigma factor</keyword>
<keyword evidence="8" id="KW-1185">Reference proteome</keyword>
<reference evidence="7 8" key="1">
    <citation type="submission" date="2019-08" db="EMBL/GenBank/DDBJ databases">
        <title>Sphingorhabdus soil sp. nov., isolated from arctic soil.</title>
        <authorList>
            <person name="Liu Y."/>
        </authorList>
    </citation>
    <scope>NUCLEOTIDE SEQUENCE [LARGE SCALE GENOMIC DNA]</scope>
    <source>
        <strain evidence="7 8">D-2Q-5-6</strain>
    </source>
</reference>
<dbReference type="Pfam" id="PF08281">
    <property type="entry name" value="Sigma70_r4_2"/>
    <property type="match status" value="1"/>
</dbReference>
<dbReference type="InterPro" id="IPR013324">
    <property type="entry name" value="RNA_pol_sigma_r3/r4-like"/>
</dbReference>
<evidence type="ECO:0000256" key="1">
    <source>
        <dbReference type="ARBA" id="ARBA00010641"/>
    </source>
</evidence>
<dbReference type="InterPro" id="IPR036388">
    <property type="entry name" value="WH-like_DNA-bd_sf"/>
</dbReference>
<accession>A0A5C6UAX5</accession>
<dbReference type="Gene3D" id="1.10.1740.10">
    <property type="match status" value="1"/>
</dbReference>
<dbReference type="NCBIfam" id="TIGR02937">
    <property type="entry name" value="sigma70-ECF"/>
    <property type="match status" value="1"/>
</dbReference>
<dbReference type="Proteomes" id="UP000321129">
    <property type="component" value="Unassembled WGS sequence"/>
</dbReference>
<dbReference type="InterPro" id="IPR013249">
    <property type="entry name" value="RNA_pol_sigma70_r4_t2"/>
</dbReference>
<keyword evidence="4" id="KW-0804">Transcription</keyword>
<dbReference type="InterPro" id="IPR013325">
    <property type="entry name" value="RNA_pol_sigma_r2"/>
</dbReference>
<dbReference type="AlphaFoldDB" id="A0A5C6UAX5"/>
<dbReference type="PANTHER" id="PTHR43133:SF63">
    <property type="entry name" value="RNA POLYMERASE SIGMA FACTOR FECI-RELATED"/>
    <property type="match status" value="1"/>
</dbReference>
<dbReference type="EMBL" id="VOPY01000002">
    <property type="protein sequence ID" value="TXC69156.1"/>
    <property type="molecule type" value="Genomic_DNA"/>
</dbReference>
<proteinExistence type="inferred from homology"/>
<dbReference type="SUPFAM" id="SSF88946">
    <property type="entry name" value="Sigma2 domain of RNA polymerase sigma factors"/>
    <property type="match status" value="1"/>
</dbReference>
<evidence type="ECO:0000259" key="5">
    <source>
        <dbReference type="Pfam" id="PF04542"/>
    </source>
</evidence>
<feature type="domain" description="RNA polymerase sigma-70 region 2" evidence="5">
    <location>
        <begin position="17"/>
        <end position="74"/>
    </location>
</feature>
<evidence type="ECO:0000256" key="2">
    <source>
        <dbReference type="ARBA" id="ARBA00023015"/>
    </source>
</evidence>
<dbReference type="SUPFAM" id="SSF88659">
    <property type="entry name" value="Sigma3 and sigma4 domains of RNA polymerase sigma factors"/>
    <property type="match status" value="1"/>
</dbReference>
<evidence type="ECO:0000313" key="8">
    <source>
        <dbReference type="Proteomes" id="UP000321129"/>
    </source>
</evidence>
<evidence type="ECO:0000256" key="3">
    <source>
        <dbReference type="ARBA" id="ARBA00023082"/>
    </source>
</evidence>
<dbReference type="GO" id="GO:0016987">
    <property type="term" value="F:sigma factor activity"/>
    <property type="evidence" value="ECO:0007669"/>
    <property type="project" value="UniProtKB-KW"/>
</dbReference>
<dbReference type="PANTHER" id="PTHR43133">
    <property type="entry name" value="RNA POLYMERASE ECF-TYPE SIGMA FACTO"/>
    <property type="match status" value="1"/>
</dbReference>
<evidence type="ECO:0000313" key="7">
    <source>
        <dbReference type="EMBL" id="TXC69156.1"/>
    </source>
</evidence>
<sequence length="169" mass="19494">MDQPDHKSGLEVVFLENRTRIIRFLRARGADDPEDLVQEIWVRVKEASIGPVGAPIAYLYRIANRLMIDRYRADQTAKKRDTDWHSTTILETMPSEESKLQWRDEATRILAVLDRLGPRASTVFRLHRIDGLSQKSVAIQLGVSVSTVESDLRSAYRAVHEWRVRRDKA</sequence>
<keyword evidence="2" id="KW-0805">Transcription regulation</keyword>
<dbReference type="GO" id="GO:0006352">
    <property type="term" value="P:DNA-templated transcription initiation"/>
    <property type="evidence" value="ECO:0007669"/>
    <property type="project" value="InterPro"/>
</dbReference>
<protein>
    <submittedName>
        <fullName evidence="7">RNA polymerase sigma factor</fullName>
    </submittedName>
</protein>
<gene>
    <name evidence="7" type="ORF">FSZ31_09545</name>
</gene>
<dbReference type="InterPro" id="IPR007627">
    <property type="entry name" value="RNA_pol_sigma70_r2"/>
</dbReference>
<dbReference type="InterPro" id="IPR039425">
    <property type="entry name" value="RNA_pol_sigma-70-like"/>
</dbReference>
<evidence type="ECO:0000256" key="4">
    <source>
        <dbReference type="ARBA" id="ARBA00023163"/>
    </source>
</evidence>
<evidence type="ECO:0000259" key="6">
    <source>
        <dbReference type="Pfam" id="PF08281"/>
    </source>
</evidence>
<dbReference type="RefSeq" id="WP_147123110.1">
    <property type="nucleotide sequence ID" value="NZ_VOPY01000002.1"/>
</dbReference>
<comment type="caution">
    <text evidence="7">The sequence shown here is derived from an EMBL/GenBank/DDBJ whole genome shotgun (WGS) entry which is preliminary data.</text>
</comment>
<dbReference type="Gene3D" id="1.10.10.10">
    <property type="entry name" value="Winged helix-like DNA-binding domain superfamily/Winged helix DNA-binding domain"/>
    <property type="match status" value="1"/>
</dbReference>
<dbReference type="GO" id="GO:0003677">
    <property type="term" value="F:DNA binding"/>
    <property type="evidence" value="ECO:0007669"/>
    <property type="project" value="InterPro"/>
</dbReference>
<comment type="similarity">
    <text evidence="1">Belongs to the sigma-70 factor family. ECF subfamily.</text>
</comment>